<name>A0ABR3JUD7_9AGAR</name>
<evidence type="ECO:0000313" key="2">
    <source>
        <dbReference type="Proteomes" id="UP001556367"/>
    </source>
</evidence>
<keyword evidence="2" id="KW-1185">Reference proteome</keyword>
<reference evidence="2" key="1">
    <citation type="submission" date="2024-06" db="EMBL/GenBank/DDBJ databases">
        <title>Multi-omics analyses provide insights into the biosynthesis of the anticancer antibiotic pleurotin in Hohenbuehelia grisea.</title>
        <authorList>
            <person name="Weaver J.A."/>
            <person name="Alberti F."/>
        </authorList>
    </citation>
    <scope>NUCLEOTIDE SEQUENCE [LARGE SCALE GENOMIC DNA]</scope>
    <source>
        <strain evidence="2">T-177</strain>
    </source>
</reference>
<comment type="caution">
    <text evidence="1">The sequence shown here is derived from an EMBL/GenBank/DDBJ whole genome shotgun (WGS) entry which is preliminary data.</text>
</comment>
<accession>A0ABR3JUD7</accession>
<sequence length="121" mass="13621">MLSKQTGNVMRVTITSVTGLSRSTPPWSQRYRIHRMHCSEGPLSLKLSNTLEQLLIPSADLVGVFHFDLATRSLRELVEDCTLVIWLKVSPQASPFLSTRSNTVYSVVQPWIAHSHLTYAL</sequence>
<gene>
    <name evidence="1" type="ORF">HGRIS_011188</name>
</gene>
<evidence type="ECO:0000313" key="1">
    <source>
        <dbReference type="EMBL" id="KAL0959478.1"/>
    </source>
</evidence>
<organism evidence="1 2">
    <name type="scientific">Hohenbuehelia grisea</name>
    <dbReference type="NCBI Taxonomy" id="104357"/>
    <lineage>
        <taxon>Eukaryota</taxon>
        <taxon>Fungi</taxon>
        <taxon>Dikarya</taxon>
        <taxon>Basidiomycota</taxon>
        <taxon>Agaricomycotina</taxon>
        <taxon>Agaricomycetes</taxon>
        <taxon>Agaricomycetidae</taxon>
        <taxon>Agaricales</taxon>
        <taxon>Pleurotineae</taxon>
        <taxon>Pleurotaceae</taxon>
        <taxon>Hohenbuehelia</taxon>
    </lineage>
</organism>
<dbReference type="Proteomes" id="UP001556367">
    <property type="component" value="Unassembled WGS sequence"/>
</dbReference>
<dbReference type="EMBL" id="JASNQZ010000002">
    <property type="protein sequence ID" value="KAL0959478.1"/>
    <property type="molecule type" value="Genomic_DNA"/>
</dbReference>
<proteinExistence type="predicted"/>
<protein>
    <submittedName>
        <fullName evidence="1">Uncharacterized protein</fullName>
    </submittedName>
</protein>